<keyword evidence="4 7" id="KW-1133">Transmembrane helix</keyword>
<dbReference type="AlphaFoldDB" id="A0A8J4PTQ6"/>
<evidence type="ECO:0000256" key="4">
    <source>
        <dbReference type="ARBA" id="ARBA00022989"/>
    </source>
</evidence>
<feature type="transmembrane region" description="Helical" evidence="7">
    <location>
        <begin position="403"/>
        <end position="425"/>
    </location>
</feature>
<organism evidence="8 9">
    <name type="scientific">Polysphondylium violaceum</name>
    <dbReference type="NCBI Taxonomy" id="133409"/>
    <lineage>
        <taxon>Eukaryota</taxon>
        <taxon>Amoebozoa</taxon>
        <taxon>Evosea</taxon>
        <taxon>Eumycetozoa</taxon>
        <taxon>Dictyostelia</taxon>
        <taxon>Dictyosteliales</taxon>
        <taxon>Dictyosteliaceae</taxon>
        <taxon>Polysphondylium</taxon>
    </lineage>
</organism>
<feature type="transmembrane region" description="Helical" evidence="7">
    <location>
        <begin position="291"/>
        <end position="312"/>
    </location>
</feature>
<evidence type="ECO:0000256" key="1">
    <source>
        <dbReference type="ARBA" id="ARBA00004141"/>
    </source>
</evidence>
<feature type="transmembrane region" description="Helical" evidence="7">
    <location>
        <begin position="109"/>
        <end position="133"/>
    </location>
</feature>
<dbReference type="Pfam" id="PF01554">
    <property type="entry name" value="MatE"/>
    <property type="match status" value="2"/>
</dbReference>
<dbReference type="GO" id="GO:0016020">
    <property type="term" value="C:membrane"/>
    <property type="evidence" value="ECO:0007669"/>
    <property type="project" value="UniProtKB-SubCell"/>
</dbReference>
<dbReference type="InterPro" id="IPR002528">
    <property type="entry name" value="MATE_fam"/>
</dbReference>
<feature type="transmembrane region" description="Helical" evidence="7">
    <location>
        <begin position="67"/>
        <end position="88"/>
    </location>
</feature>
<comment type="subcellular location">
    <subcellularLocation>
        <location evidence="1">Membrane</location>
        <topology evidence="1">Multi-pass membrane protein</topology>
    </subcellularLocation>
</comment>
<keyword evidence="9" id="KW-1185">Reference proteome</keyword>
<feature type="transmembrane region" description="Helical" evidence="7">
    <location>
        <begin position="145"/>
        <end position="162"/>
    </location>
</feature>
<evidence type="ECO:0000313" key="9">
    <source>
        <dbReference type="Proteomes" id="UP000695562"/>
    </source>
</evidence>
<evidence type="ECO:0000313" key="8">
    <source>
        <dbReference type="EMBL" id="KAF2069281.1"/>
    </source>
</evidence>
<feature type="transmembrane region" description="Helical" evidence="7">
    <location>
        <begin position="332"/>
        <end position="350"/>
    </location>
</feature>
<evidence type="ECO:0008006" key="10">
    <source>
        <dbReference type="Google" id="ProtNLM"/>
    </source>
</evidence>
<dbReference type="Proteomes" id="UP000695562">
    <property type="component" value="Unassembled WGS sequence"/>
</dbReference>
<keyword evidence="3 7" id="KW-0812">Transmembrane</keyword>
<feature type="transmembrane region" description="Helical" evidence="7">
    <location>
        <begin position="174"/>
        <end position="194"/>
    </location>
</feature>
<keyword evidence="5 7" id="KW-0472">Membrane</keyword>
<comment type="similarity">
    <text evidence="2">Belongs to the multi antimicrobial extrusion (MATE) (TC 2.A.66.1) family.</text>
</comment>
<feature type="transmembrane region" description="Helical" evidence="7">
    <location>
        <begin position="214"/>
        <end position="232"/>
    </location>
</feature>
<reference evidence="8" key="1">
    <citation type="submission" date="2020-01" db="EMBL/GenBank/DDBJ databases">
        <title>Development of genomics and gene disruption for Polysphondylium violaceum indicates a role for the polyketide synthase stlB in stalk morphogenesis.</title>
        <authorList>
            <person name="Narita B."/>
            <person name="Kawabe Y."/>
            <person name="Kin K."/>
            <person name="Saito T."/>
            <person name="Gibbs R."/>
            <person name="Kuspa A."/>
            <person name="Muzny D."/>
            <person name="Queller D."/>
            <person name="Richards S."/>
            <person name="Strassman J."/>
            <person name="Sucgang R."/>
            <person name="Worley K."/>
            <person name="Schaap P."/>
        </authorList>
    </citation>
    <scope>NUCLEOTIDE SEQUENCE</scope>
    <source>
        <strain evidence="8">QSvi11</strain>
    </source>
</reference>
<dbReference type="GO" id="GO:0015297">
    <property type="term" value="F:antiporter activity"/>
    <property type="evidence" value="ECO:0007669"/>
    <property type="project" value="InterPro"/>
</dbReference>
<dbReference type="NCBIfam" id="TIGR00797">
    <property type="entry name" value="matE"/>
    <property type="match status" value="1"/>
</dbReference>
<gene>
    <name evidence="8" type="ORF">CYY_009400</name>
</gene>
<feature type="transmembrane region" description="Helical" evidence="7">
    <location>
        <begin position="253"/>
        <end position="271"/>
    </location>
</feature>
<dbReference type="GO" id="GO:1990961">
    <property type="term" value="P:xenobiotic detoxification by transmembrane export across the plasma membrane"/>
    <property type="evidence" value="ECO:0007669"/>
    <property type="project" value="InterPro"/>
</dbReference>
<dbReference type="PANTHER" id="PTHR11206">
    <property type="entry name" value="MULTIDRUG RESISTANCE PROTEIN"/>
    <property type="match status" value="1"/>
</dbReference>
<dbReference type="CDD" id="cd13132">
    <property type="entry name" value="MATE_eukaryotic"/>
    <property type="match status" value="1"/>
</dbReference>
<protein>
    <recommendedName>
        <fullName evidence="10">Multi antimicrobial extrusion family protein</fullName>
    </recommendedName>
</protein>
<name>A0A8J4PTQ6_9MYCE</name>
<feature type="transmembrane region" description="Helical" evidence="7">
    <location>
        <begin position="365"/>
        <end position="382"/>
    </location>
</feature>
<evidence type="ECO:0000256" key="5">
    <source>
        <dbReference type="ARBA" id="ARBA00023136"/>
    </source>
</evidence>
<feature type="region of interest" description="Disordered" evidence="6">
    <location>
        <begin position="518"/>
        <end position="539"/>
    </location>
</feature>
<evidence type="ECO:0000256" key="3">
    <source>
        <dbReference type="ARBA" id="ARBA00022692"/>
    </source>
</evidence>
<feature type="transmembrane region" description="Helical" evidence="7">
    <location>
        <begin position="23"/>
        <end position="47"/>
    </location>
</feature>
<proteinExistence type="inferred from homology"/>
<comment type="caution">
    <text evidence="8">The sequence shown here is derived from an EMBL/GenBank/DDBJ whole genome shotgun (WGS) entry which is preliminary data.</text>
</comment>
<evidence type="ECO:0000256" key="6">
    <source>
        <dbReference type="SAM" id="MobiDB-lite"/>
    </source>
</evidence>
<sequence>MDEVIKGYFHKGFRTVKSSKEEIVFLLSWTWPVLISNILNQVVYLLVNMIFVGHLGTNELAAVALGNTWSFCTSSLILGSLNAMDTFISQSFGAKQYKFIGLTVQRAGIISIVLSVFVSILWFITKPILILIHQDPHVSALTQDYILGLLPGLWFGNALTILQKYLQGQGIMTPSIVVGVILNIFNAIFNYIFVHGLTSNGGLGVVGSSLATSLSKFISIILLLLWIKYFRLHKDTWFGFSKESLNVQGLKEYLRLGIPAGLQLSFEGWGFEILTILSGTFGPTQLDGHSIAMNFTFLTFMMPLSLSIALSVRIGQLLGSKNAAQAKRSTRIGFAITMSLMVFISLTQFLTRHVIGMIYTKEKEVQILVSHILPISALFQFFDGFQTTCQGIIRGTGKNKIGAIVNFISFYVVGLPFSCIFAFALHKEVVGLWWGLCIGLCACAIVLGSVVLRINWDAEVDKAIKRTSSFVELDQLDDEKASKIEQEEEDDFDKFNKEETPGSLSDAILYSSQQHTIKSNDKESLLHNSQEEGEEEDQVEIEIDGADYQEISLNTSNINRSTQD</sequence>
<evidence type="ECO:0000256" key="2">
    <source>
        <dbReference type="ARBA" id="ARBA00010199"/>
    </source>
</evidence>
<dbReference type="EMBL" id="AJWJ01000699">
    <property type="protein sequence ID" value="KAF2069281.1"/>
    <property type="molecule type" value="Genomic_DNA"/>
</dbReference>
<dbReference type="InterPro" id="IPR045069">
    <property type="entry name" value="MATE_euk"/>
</dbReference>
<dbReference type="OrthoDB" id="2126698at2759"/>
<dbReference type="GO" id="GO:0042910">
    <property type="term" value="F:xenobiotic transmembrane transporter activity"/>
    <property type="evidence" value="ECO:0007669"/>
    <property type="project" value="InterPro"/>
</dbReference>
<evidence type="ECO:0000256" key="7">
    <source>
        <dbReference type="SAM" id="Phobius"/>
    </source>
</evidence>
<accession>A0A8J4PTQ6</accession>
<feature type="transmembrane region" description="Helical" evidence="7">
    <location>
        <begin position="431"/>
        <end position="456"/>
    </location>
</feature>